<keyword evidence="3" id="KW-0687">Ribonucleoprotein</keyword>
<dbReference type="PANTHER" id="PTHR41237">
    <property type="entry name" value="37S RIBOSOMAL PROTEIN MRP21, MITOCHONDRIAL"/>
    <property type="match status" value="1"/>
</dbReference>
<evidence type="ECO:0000256" key="2">
    <source>
        <dbReference type="ARBA" id="ARBA00022980"/>
    </source>
</evidence>
<name>A0AAE9WB12_9SCHI</name>
<dbReference type="InterPro" id="IPR001911">
    <property type="entry name" value="Ribosomal_bS21"/>
</dbReference>
<dbReference type="GeneID" id="80875793"/>
<dbReference type="KEGG" id="som:SOMG_02312"/>
<gene>
    <name evidence="4" type="primary">mrp21</name>
    <name evidence="4" type="ORF">SOMG_02312</name>
</gene>
<dbReference type="NCBIfam" id="TIGR00030">
    <property type="entry name" value="S21p"/>
    <property type="match status" value="1"/>
</dbReference>
<accession>A0AAE9WB12</accession>
<dbReference type="GO" id="GO:0003735">
    <property type="term" value="F:structural constituent of ribosome"/>
    <property type="evidence" value="ECO:0007669"/>
    <property type="project" value="InterPro"/>
</dbReference>
<dbReference type="RefSeq" id="XP_056035546.1">
    <property type="nucleotide sequence ID" value="XM_056181104.1"/>
</dbReference>
<dbReference type="Proteomes" id="UP001212411">
    <property type="component" value="Chromosome 1"/>
</dbReference>
<comment type="similarity">
    <text evidence="1">Belongs to the bacterial ribosomal protein bS21 family.</text>
</comment>
<evidence type="ECO:0000313" key="4">
    <source>
        <dbReference type="EMBL" id="WBW71303.1"/>
    </source>
</evidence>
<dbReference type="InterPro" id="IPR052837">
    <property type="entry name" value="Mitoribosomal_bS21"/>
</dbReference>
<protein>
    <submittedName>
        <fullName evidence="4">Mitochondrial ribosomal protein subunit S21</fullName>
    </submittedName>
</protein>
<proteinExistence type="inferred from homology"/>
<organism evidence="4 5">
    <name type="scientific">Schizosaccharomyces osmophilus</name>
    <dbReference type="NCBI Taxonomy" id="2545709"/>
    <lineage>
        <taxon>Eukaryota</taxon>
        <taxon>Fungi</taxon>
        <taxon>Dikarya</taxon>
        <taxon>Ascomycota</taxon>
        <taxon>Taphrinomycotina</taxon>
        <taxon>Schizosaccharomycetes</taxon>
        <taxon>Schizosaccharomycetales</taxon>
        <taxon>Schizosaccharomycetaceae</taxon>
        <taxon>Schizosaccharomyces</taxon>
    </lineage>
</organism>
<dbReference type="EMBL" id="CP115611">
    <property type="protein sequence ID" value="WBW71303.1"/>
    <property type="molecule type" value="Genomic_DNA"/>
</dbReference>
<dbReference type="GO" id="GO:1990904">
    <property type="term" value="C:ribonucleoprotein complex"/>
    <property type="evidence" value="ECO:0007669"/>
    <property type="project" value="UniProtKB-KW"/>
</dbReference>
<evidence type="ECO:0000313" key="5">
    <source>
        <dbReference type="Proteomes" id="UP001212411"/>
    </source>
</evidence>
<dbReference type="Gene3D" id="1.20.5.1150">
    <property type="entry name" value="Ribosomal protein S8"/>
    <property type="match status" value="1"/>
</dbReference>
<dbReference type="InterPro" id="IPR038380">
    <property type="entry name" value="Ribosomal_bS21_sf"/>
</dbReference>
<sequence>MKWSGFLMDSVSGRTRFAYNEREFKRQQEDAEKLQMSLNRMVPAAETKDLGACVTVGNSLTKAFRQVDRICMRNNVPRQFKNQRFHEKPSEKRSRLRSEAHRAKFRAGIIRLVSLAKNMRRWGY</sequence>
<dbReference type="PANTHER" id="PTHR41237:SF1">
    <property type="entry name" value="SMALL RIBOSOMAL SUBUNIT PROTEIN BS21M"/>
    <property type="match status" value="1"/>
</dbReference>
<dbReference type="GO" id="GO:0005840">
    <property type="term" value="C:ribosome"/>
    <property type="evidence" value="ECO:0007669"/>
    <property type="project" value="UniProtKB-KW"/>
</dbReference>
<dbReference type="Pfam" id="PF01165">
    <property type="entry name" value="Ribosomal_S21"/>
    <property type="match status" value="1"/>
</dbReference>
<reference evidence="4 5" key="1">
    <citation type="journal article" date="2023" name="G3 (Bethesda)">
        <title>A high-quality reference genome for the fission yeast Schizosaccharomyces osmophilus.</title>
        <authorList>
            <person name="Jia G.S."/>
            <person name="Zhang W.C."/>
            <person name="Liang Y."/>
            <person name="Liu X.H."/>
            <person name="Rhind N."/>
            <person name="Pidoux A."/>
            <person name="Brysch-Herzberg M."/>
            <person name="Du L.L."/>
        </authorList>
    </citation>
    <scope>NUCLEOTIDE SEQUENCE [LARGE SCALE GENOMIC DNA]</scope>
    <source>
        <strain evidence="4 5">CBS 15793</strain>
    </source>
</reference>
<evidence type="ECO:0000256" key="3">
    <source>
        <dbReference type="ARBA" id="ARBA00023274"/>
    </source>
</evidence>
<keyword evidence="5" id="KW-1185">Reference proteome</keyword>
<evidence type="ECO:0000256" key="1">
    <source>
        <dbReference type="ARBA" id="ARBA00006640"/>
    </source>
</evidence>
<dbReference type="GO" id="GO:0006412">
    <property type="term" value="P:translation"/>
    <property type="evidence" value="ECO:0007669"/>
    <property type="project" value="InterPro"/>
</dbReference>
<dbReference type="AlphaFoldDB" id="A0AAE9WB12"/>
<keyword evidence="2 4" id="KW-0689">Ribosomal protein</keyword>